<dbReference type="InterPro" id="IPR007041">
    <property type="entry name" value="Arg_succinylTrfase_AstA/AruG"/>
</dbReference>
<evidence type="ECO:0000256" key="3">
    <source>
        <dbReference type="ARBA" id="ARBA00023315"/>
    </source>
</evidence>
<proteinExistence type="predicted"/>
<evidence type="ECO:0000313" key="5">
    <source>
        <dbReference type="Proteomes" id="UP000576821"/>
    </source>
</evidence>
<protein>
    <submittedName>
        <fullName evidence="4">Arginine N-succinyltransferase</fullName>
        <ecNumber evidence="4">2.3.1.109</ecNumber>
    </submittedName>
</protein>
<accession>A0A846MDR3</accession>
<evidence type="ECO:0000256" key="2">
    <source>
        <dbReference type="ARBA" id="ARBA00022679"/>
    </source>
</evidence>
<dbReference type="NCBIfam" id="TIGR03243">
    <property type="entry name" value="arg_catab_AOST"/>
    <property type="match status" value="1"/>
</dbReference>
<keyword evidence="1" id="KW-0056">Arginine metabolism</keyword>
<name>A0A846MDR3_9SPHN</name>
<evidence type="ECO:0000313" key="4">
    <source>
        <dbReference type="EMBL" id="NIJ15925.1"/>
    </source>
</evidence>
<keyword evidence="5" id="KW-1185">Reference proteome</keyword>
<comment type="caution">
    <text evidence="4">The sequence shown here is derived from an EMBL/GenBank/DDBJ whole genome shotgun (WGS) entry which is preliminary data.</text>
</comment>
<gene>
    <name evidence="4" type="ORF">FHS54_000874</name>
</gene>
<dbReference type="EC" id="2.3.1.109" evidence="4"/>
<dbReference type="GO" id="GO:0006527">
    <property type="term" value="P:L-arginine catabolic process"/>
    <property type="evidence" value="ECO:0007669"/>
    <property type="project" value="InterPro"/>
</dbReference>
<dbReference type="EMBL" id="JAASQR010000001">
    <property type="protein sequence ID" value="NIJ15925.1"/>
    <property type="molecule type" value="Genomic_DNA"/>
</dbReference>
<evidence type="ECO:0000256" key="1">
    <source>
        <dbReference type="ARBA" id="ARBA00022503"/>
    </source>
</evidence>
<keyword evidence="3 4" id="KW-0012">Acyltransferase</keyword>
<dbReference type="InterPro" id="IPR016181">
    <property type="entry name" value="Acyl_CoA_acyltransferase"/>
</dbReference>
<dbReference type="Pfam" id="PF04958">
    <property type="entry name" value="AstA"/>
    <property type="match status" value="1"/>
</dbReference>
<reference evidence="4 5" key="1">
    <citation type="submission" date="2020-03" db="EMBL/GenBank/DDBJ databases">
        <title>Genomic Encyclopedia of Type Strains, Phase IV (KMG-IV): sequencing the most valuable type-strain genomes for metagenomic binning, comparative biology and taxonomic classification.</title>
        <authorList>
            <person name="Goeker M."/>
        </authorList>
    </citation>
    <scope>NUCLEOTIDE SEQUENCE [LARGE SCALE GENOMIC DNA]</scope>
    <source>
        <strain evidence="4 5">DSM 21299</strain>
    </source>
</reference>
<dbReference type="RefSeq" id="WP_167302527.1">
    <property type="nucleotide sequence ID" value="NZ_JAASQR010000001.1"/>
</dbReference>
<dbReference type="Proteomes" id="UP000576821">
    <property type="component" value="Unassembled WGS sequence"/>
</dbReference>
<dbReference type="SUPFAM" id="SSF55729">
    <property type="entry name" value="Acyl-CoA N-acyltransferases (Nat)"/>
    <property type="match status" value="1"/>
</dbReference>
<dbReference type="PANTHER" id="PTHR30420">
    <property type="entry name" value="N-SUCCINYLARGININE DIHYDROLASE"/>
    <property type="match status" value="1"/>
</dbReference>
<dbReference type="PANTHER" id="PTHR30420:SF1">
    <property type="entry name" value="ARGININE N-SUCCINYLTRANSFERASE"/>
    <property type="match status" value="1"/>
</dbReference>
<organism evidence="4 5">
    <name type="scientific">Sphingobium vermicomposti</name>
    <dbReference type="NCBI Taxonomy" id="529005"/>
    <lineage>
        <taxon>Bacteria</taxon>
        <taxon>Pseudomonadati</taxon>
        <taxon>Pseudomonadota</taxon>
        <taxon>Alphaproteobacteria</taxon>
        <taxon>Sphingomonadales</taxon>
        <taxon>Sphingomonadaceae</taxon>
        <taxon>Sphingobium</taxon>
    </lineage>
</organism>
<keyword evidence="2 4" id="KW-0808">Transferase</keyword>
<sequence length="338" mass="36803">MLVVRPAGPADIDALMELAFLSGRGFTSLPEDRGTLSERLALSAESFAGQVEPRDAWYVLMLENDETGRVEGVAGVKGGVGVKRPHFSFRVVTLAQYSSATATRFDHKALVLVNECSDCSEVGSLFLRPGKRQSGAGALLARSRYLLIGADRARFCDTIMAELRGWFDEADVSPFWEGIASKFFRLPFEEADRMITSTDGQFILDLAPRHPIYMELVEKAAREAIGSVHRHGVPALRMLEQEGFQQSGLVDIFDGGPTMTCRRDAIRTITGTRRATLNIADDSDGDQDMQDRLISTDSIAQFRAVRAPVRVEGAEAFVSSATAALLRVDAGAVVQVSA</sequence>
<dbReference type="GO" id="GO:0008791">
    <property type="term" value="F:arginine N-succinyltransferase activity"/>
    <property type="evidence" value="ECO:0007669"/>
    <property type="project" value="UniProtKB-EC"/>
</dbReference>
<dbReference type="AlphaFoldDB" id="A0A846MDR3"/>